<evidence type="ECO:0000256" key="3">
    <source>
        <dbReference type="ARBA" id="ARBA00022645"/>
    </source>
</evidence>
<dbReference type="GO" id="GO:0004181">
    <property type="term" value="F:metallocarboxypeptidase activity"/>
    <property type="evidence" value="ECO:0007669"/>
    <property type="project" value="InterPro"/>
</dbReference>
<sequence length="495" mass="54723">MKSIALVSCVALLASSTLAAEIPLVKGPDGRFRTPEAIQAIQDDADVNRKCHTTNGNYIPTLQAGTYTASAFFNCFRTTAQIFEFVDTLTAQNANFVTKFPISTTVKGQTIYAYQLSAGGAKPQAVYYESLIHAREWIAGSSNIFTFASLLDDLANGKATITTLFDVIFVPIVNIDGYDISWNGNRYQRKNAHQVDLNRNFPSFYTNPFPPPPTDETYPGPFAFSEPETIGIGKWLKANNDKIAGWVDVHSYAGLVLYPYCHGDFREKYLGTCGVGKREKENTNRSLYSQAKCKVKLNVIVAYLRLVEGPQPPPPLHPITVDLQGSGPTRARDNSVVVIMKYGDTYEPIGNGEDEKFQLLGRNIQQQMGTNYKAETSATLYPAYGCFDDYHYRTYKKPVLTLEIAGSDFVAPASTIRTRGTEVYKGLSQFAREVITYNNGPTSTPTTLAPTTTKIKTTTKKPTTKKLTTRKPTTTRRYGVLDQGGAVEEVQENSN</sequence>
<dbReference type="SUPFAM" id="SSF53187">
    <property type="entry name" value="Zn-dependent exopeptidases"/>
    <property type="match status" value="1"/>
</dbReference>
<feature type="chain" id="PRO_5001537447" description="Peptidase M14 domain-containing protein" evidence="12">
    <location>
        <begin position="20"/>
        <end position="495"/>
    </location>
</feature>
<dbReference type="PANTHER" id="PTHR11705">
    <property type="entry name" value="PROTEASE FAMILY M14 CARBOXYPEPTIDASE A,B"/>
    <property type="match status" value="1"/>
</dbReference>
<feature type="active site" description="Proton donor/acceptor" evidence="10">
    <location>
        <position position="403"/>
    </location>
</feature>
<dbReference type="eggNOG" id="KOG2650">
    <property type="taxonomic scope" value="Eukaryota"/>
</dbReference>
<dbReference type="InterPro" id="IPR000834">
    <property type="entry name" value="Peptidase_M14"/>
</dbReference>
<dbReference type="GO" id="GO:0006508">
    <property type="term" value="P:proteolysis"/>
    <property type="evidence" value="ECO:0007669"/>
    <property type="project" value="UniProtKB-KW"/>
</dbReference>
<dbReference type="OrthoDB" id="3626597at2759"/>
<proteinExistence type="inferred from homology"/>
<keyword evidence="5" id="KW-0479">Metal-binding</keyword>
<feature type="region of interest" description="Disordered" evidence="11">
    <location>
        <begin position="441"/>
        <end position="475"/>
    </location>
</feature>
<dbReference type="PROSITE" id="PS00133">
    <property type="entry name" value="CARBOXYPEPT_ZN_2"/>
    <property type="match status" value="1"/>
</dbReference>
<dbReference type="SMART" id="SM00631">
    <property type="entry name" value="Zn_pept"/>
    <property type="match status" value="1"/>
</dbReference>
<dbReference type="GO" id="GO:0005615">
    <property type="term" value="C:extracellular space"/>
    <property type="evidence" value="ECO:0007669"/>
    <property type="project" value="TreeGrafter"/>
</dbReference>
<dbReference type="EMBL" id="KI913993">
    <property type="protein sequence ID" value="ETV93295.1"/>
    <property type="molecule type" value="Genomic_DNA"/>
</dbReference>
<dbReference type="PANTHER" id="PTHR11705:SF143">
    <property type="entry name" value="SLL0236 PROTEIN"/>
    <property type="match status" value="1"/>
</dbReference>
<evidence type="ECO:0000256" key="4">
    <source>
        <dbReference type="ARBA" id="ARBA00022670"/>
    </source>
</evidence>
<gene>
    <name evidence="14" type="ORF">H310_12723</name>
</gene>
<evidence type="ECO:0000256" key="6">
    <source>
        <dbReference type="ARBA" id="ARBA00022729"/>
    </source>
</evidence>
<evidence type="ECO:0000256" key="10">
    <source>
        <dbReference type="PROSITE-ProRule" id="PRU01379"/>
    </source>
</evidence>
<evidence type="ECO:0000256" key="11">
    <source>
        <dbReference type="SAM" id="MobiDB-lite"/>
    </source>
</evidence>
<dbReference type="STRING" id="157072.A0A024TGL4"/>
<feature type="signal peptide" evidence="12">
    <location>
        <begin position="1"/>
        <end position="19"/>
    </location>
</feature>
<name>A0A024TGL4_9STRA</name>
<keyword evidence="6 12" id="KW-0732">Signal</keyword>
<evidence type="ECO:0000256" key="7">
    <source>
        <dbReference type="ARBA" id="ARBA00022801"/>
    </source>
</evidence>
<dbReference type="InterPro" id="IPR057247">
    <property type="entry name" value="CARBOXYPEPT_ZN_2"/>
</dbReference>
<keyword evidence="8" id="KW-0862">Zinc</keyword>
<feature type="domain" description="Peptidase M14" evidence="13">
    <location>
        <begin position="75"/>
        <end position="434"/>
    </location>
</feature>
<dbReference type="FunFam" id="3.40.630.10:FF:000084">
    <property type="entry name" value="Carboxypeptidase B2"/>
    <property type="match status" value="1"/>
</dbReference>
<keyword evidence="7" id="KW-0378">Hydrolase</keyword>
<organism evidence="14">
    <name type="scientific">Aphanomyces invadans</name>
    <dbReference type="NCBI Taxonomy" id="157072"/>
    <lineage>
        <taxon>Eukaryota</taxon>
        <taxon>Sar</taxon>
        <taxon>Stramenopiles</taxon>
        <taxon>Oomycota</taxon>
        <taxon>Saprolegniomycetes</taxon>
        <taxon>Saprolegniales</taxon>
        <taxon>Verrucalvaceae</taxon>
        <taxon>Aphanomyces</taxon>
    </lineage>
</organism>
<feature type="compositionally biased region" description="Low complexity" evidence="11">
    <location>
        <begin position="441"/>
        <end position="456"/>
    </location>
</feature>
<accession>A0A024TGL4</accession>
<comment type="cofactor">
    <cofactor evidence="1">
        <name>Zn(2+)</name>
        <dbReference type="ChEBI" id="CHEBI:29105"/>
    </cofactor>
</comment>
<keyword evidence="9" id="KW-0482">Metalloprotease</keyword>
<keyword evidence="4" id="KW-0645">Protease</keyword>
<keyword evidence="3" id="KW-0121">Carboxypeptidase</keyword>
<dbReference type="PRINTS" id="PR00765">
    <property type="entry name" value="CRBOXYPTASEA"/>
</dbReference>
<evidence type="ECO:0000259" key="13">
    <source>
        <dbReference type="PROSITE" id="PS52035"/>
    </source>
</evidence>
<dbReference type="Pfam" id="PF00246">
    <property type="entry name" value="Peptidase_M14"/>
    <property type="match status" value="2"/>
</dbReference>
<evidence type="ECO:0000256" key="1">
    <source>
        <dbReference type="ARBA" id="ARBA00001947"/>
    </source>
</evidence>
<evidence type="ECO:0000313" key="14">
    <source>
        <dbReference type="EMBL" id="ETV93295.1"/>
    </source>
</evidence>
<evidence type="ECO:0000256" key="8">
    <source>
        <dbReference type="ARBA" id="ARBA00022833"/>
    </source>
</evidence>
<evidence type="ECO:0000256" key="2">
    <source>
        <dbReference type="ARBA" id="ARBA00005988"/>
    </source>
</evidence>
<reference evidence="14" key="1">
    <citation type="submission" date="2013-12" db="EMBL/GenBank/DDBJ databases">
        <title>The Genome Sequence of Aphanomyces invadans NJM9701.</title>
        <authorList>
            <consortium name="The Broad Institute Genomics Platform"/>
            <person name="Russ C."/>
            <person name="Tyler B."/>
            <person name="van West P."/>
            <person name="Dieguez-Uribeondo J."/>
            <person name="Young S.K."/>
            <person name="Zeng Q."/>
            <person name="Gargeya S."/>
            <person name="Fitzgerald M."/>
            <person name="Abouelleil A."/>
            <person name="Alvarado L."/>
            <person name="Chapman S.B."/>
            <person name="Gainer-Dewar J."/>
            <person name="Goldberg J."/>
            <person name="Griggs A."/>
            <person name="Gujja S."/>
            <person name="Hansen M."/>
            <person name="Howarth C."/>
            <person name="Imamovic A."/>
            <person name="Ireland A."/>
            <person name="Larimer J."/>
            <person name="McCowan C."/>
            <person name="Murphy C."/>
            <person name="Pearson M."/>
            <person name="Poon T.W."/>
            <person name="Priest M."/>
            <person name="Roberts A."/>
            <person name="Saif S."/>
            <person name="Shea T."/>
            <person name="Sykes S."/>
            <person name="Wortman J."/>
            <person name="Nusbaum C."/>
            <person name="Birren B."/>
        </authorList>
    </citation>
    <scope>NUCLEOTIDE SEQUENCE [LARGE SCALE GENOMIC DNA]</scope>
    <source>
        <strain evidence="14">NJM9701</strain>
    </source>
</reference>
<dbReference type="GeneID" id="20089773"/>
<protein>
    <recommendedName>
        <fullName evidence="13">Peptidase M14 domain-containing protein</fullName>
    </recommendedName>
</protein>
<dbReference type="PROSITE" id="PS52035">
    <property type="entry name" value="PEPTIDASE_M14"/>
    <property type="match status" value="1"/>
</dbReference>
<dbReference type="VEuPathDB" id="FungiDB:H310_12723"/>
<comment type="similarity">
    <text evidence="2 10">Belongs to the peptidase M14 family.</text>
</comment>
<evidence type="ECO:0000256" key="5">
    <source>
        <dbReference type="ARBA" id="ARBA00022723"/>
    </source>
</evidence>
<evidence type="ECO:0000256" key="9">
    <source>
        <dbReference type="ARBA" id="ARBA00023049"/>
    </source>
</evidence>
<feature type="compositionally biased region" description="Basic residues" evidence="11">
    <location>
        <begin position="457"/>
        <end position="469"/>
    </location>
</feature>
<dbReference type="Gene3D" id="3.40.630.10">
    <property type="entry name" value="Zn peptidases"/>
    <property type="match status" value="2"/>
</dbReference>
<dbReference type="GO" id="GO:0008270">
    <property type="term" value="F:zinc ion binding"/>
    <property type="evidence" value="ECO:0007669"/>
    <property type="project" value="InterPro"/>
</dbReference>
<dbReference type="AlphaFoldDB" id="A0A024TGL4"/>
<evidence type="ECO:0000256" key="12">
    <source>
        <dbReference type="SAM" id="SignalP"/>
    </source>
</evidence>
<dbReference type="RefSeq" id="XP_008878130.1">
    <property type="nucleotide sequence ID" value="XM_008879908.1"/>
</dbReference>